<sequence length="230" mass="22927">MLRLRTAPLAATVALTAGLTMTLALTLTACGGDGGSSRVATDSPTGITPPETTGTGPGPGTPGTSGGRTMAPSGGSTGGTDAGPGTDSGAAGARCPTSQLGFAVAPGSGAQTRGSQGVITIELTNKGAKSCAMKGYPGVDLVGGSTKWSLPRGTSETPKTVTVRPGATTTFTLFYLPFHQGDGKEFKPRSLVITPPNETHPHTLPWEFSSVLLQDGATRPGTYIGPVGSK</sequence>
<feature type="chain" id="PRO_5039465458" description="DUF4232 domain-containing protein" evidence="2">
    <location>
        <begin position="30"/>
        <end position="230"/>
    </location>
</feature>
<evidence type="ECO:0000259" key="3">
    <source>
        <dbReference type="Pfam" id="PF14016"/>
    </source>
</evidence>
<protein>
    <recommendedName>
        <fullName evidence="3">DUF4232 domain-containing protein</fullName>
    </recommendedName>
</protein>
<dbReference type="Proteomes" id="UP000271554">
    <property type="component" value="Chromosome"/>
</dbReference>
<feature type="domain" description="DUF4232" evidence="3">
    <location>
        <begin position="95"/>
        <end position="210"/>
    </location>
</feature>
<feature type="region of interest" description="Disordered" evidence="1">
    <location>
        <begin position="34"/>
        <end position="94"/>
    </location>
</feature>
<evidence type="ECO:0000313" key="4">
    <source>
        <dbReference type="EMBL" id="AYG81368.1"/>
    </source>
</evidence>
<dbReference type="InterPro" id="IPR025326">
    <property type="entry name" value="DUF4232"/>
</dbReference>
<evidence type="ECO:0000313" key="5">
    <source>
        <dbReference type="Proteomes" id="UP000271554"/>
    </source>
</evidence>
<dbReference type="KEGG" id="shun:DWB77_03514"/>
<accession>A0A387HKS6</accession>
<feature type="compositionally biased region" description="Low complexity" evidence="1">
    <location>
        <begin position="44"/>
        <end position="54"/>
    </location>
</feature>
<keyword evidence="5" id="KW-1185">Reference proteome</keyword>
<evidence type="ECO:0000256" key="1">
    <source>
        <dbReference type="SAM" id="MobiDB-lite"/>
    </source>
</evidence>
<name>A0A387HKS6_9ACTN</name>
<keyword evidence="2" id="KW-0732">Signal</keyword>
<gene>
    <name evidence="4" type="ORF">DWB77_03514</name>
</gene>
<feature type="signal peptide" evidence="2">
    <location>
        <begin position="1"/>
        <end position="29"/>
    </location>
</feature>
<evidence type="ECO:0000256" key="2">
    <source>
        <dbReference type="SAM" id="SignalP"/>
    </source>
</evidence>
<feature type="compositionally biased region" description="Gly residues" evidence="1">
    <location>
        <begin position="55"/>
        <end position="66"/>
    </location>
</feature>
<feature type="compositionally biased region" description="Low complexity" evidence="1">
    <location>
        <begin position="83"/>
        <end position="93"/>
    </location>
</feature>
<proteinExistence type="predicted"/>
<dbReference type="EMBL" id="CP032698">
    <property type="protein sequence ID" value="AYG81368.1"/>
    <property type="molecule type" value="Genomic_DNA"/>
</dbReference>
<reference evidence="4 5" key="1">
    <citation type="submission" date="2018-10" db="EMBL/GenBank/DDBJ databases">
        <title>Relationship between Morphology and Antimicrobial Activity in Streptomyces.</title>
        <authorList>
            <person name="Kang H.J."/>
            <person name="Kim S.B."/>
        </authorList>
    </citation>
    <scope>NUCLEOTIDE SEQUENCE [LARGE SCALE GENOMIC DNA]</scope>
    <source>
        <strain evidence="4 5">BH38</strain>
    </source>
</reference>
<dbReference type="Pfam" id="PF14016">
    <property type="entry name" value="DUF4232"/>
    <property type="match status" value="1"/>
</dbReference>
<dbReference type="PROSITE" id="PS51257">
    <property type="entry name" value="PROKAR_LIPOPROTEIN"/>
    <property type="match status" value="1"/>
</dbReference>
<dbReference type="AlphaFoldDB" id="A0A387HKS6"/>
<organism evidence="4 5">
    <name type="scientific">Streptomyces hundungensis</name>
    <dbReference type="NCBI Taxonomy" id="1077946"/>
    <lineage>
        <taxon>Bacteria</taxon>
        <taxon>Bacillati</taxon>
        <taxon>Actinomycetota</taxon>
        <taxon>Actinomycetes</taxon>
        <taxon>Kitasatosporales</taxon>
        <taxon>Streptomycetaceae</taxon>
        <taxon>Streptomyces</taxon>
    </lineage>
</organism>